<evidence type="ECO:0000313" key="7">
    <source>
        <dbReference type="Proteomes" id="UP000292052"/>
    </source>
</evidence>
<name>A0A482W1H8_ASBVE</name>
<dbReference type="Proteomes" id="UP000292052">
    <property type="component" value="Unassembled WGS sequence"/>
</dbReference>
<evidence type="ECO:0000313" key="6">
    <source>
        <dbReference type="EMBL" id="RZC38663.1"/>
    </source>
</evidence>
<evidence type="ECO:0000256" key="1">
    <source>
        <dbReference type="ARBA" id="ARBA00004141"/>
    </source>
</evidence>
<sequence length="117" mass="13808">MTDESDHHTFATWVTFGVLTLITTGLGYYGARHLNKRRFLKFYSIFLMLLGLGQFTTAMFRITQPSWQSEKEKSKLMHLFEQEDRESEAKFNDLEARMKCCGVTNYDDYEEKFDPLL</sequence>
<protein>
    <submittedName>
        <fullName evidence="6">Tetraspannin domain containing protein</fullName>
    </submittedName>
</protein>
<evidence type="ECO:0000256" key="4">
    <source>
        <dbReference type="ARBA" id="ARBA00023136"/>
    </source>
</evidence>
<dbReference type="OrthoDB" id="10051815at2759"/>
<dbReference type="EMBL" id="QDEB01041232">
    <property type="protein sequence ID" value="RZC38663.1"/>
    <property type="molecule type" value="Genomic_DNA"/>
</dbReference>
<evidence type="ECO:0000256" key="2">
    <source>
        <dbReference type="ARBA" id="ARBA00022692"/>
    </source>
</evidence>
<dbReference type="Gene3D" id="1.10.1450.10">
    <property type="entry name" value="Tetraspanin"/>
    <property type="match status" value="1"/>
</dbReference>
<comment type="caution">
    <text evidence="6">The sequence shown here is derived from an EMBL/GenBank/DDBJ whole genome shotgun (WGS) entry which is preliminary data.</text>
</comment>
<feature type="non-terminal residue" evidence="6">
    <location>
        <position position="117"/>
    </location>
</feature>
<gene>
    <name evidence="6" type="ORF">BDFB_013819</name>
</gene>
<dbReference type="InterPro" id="IPR018499">
    <property type="entry name" value="Tetraspanin/Peripherin"/>
</dbReference>
<keyword evidence="7" id="KW-1185">Reference proteome</keyword>
<feature type="transmembrane region" description="Helical" evidence="5">
    <location>
        <begin position="12"/>
        <end position="30"/>
    </location>
</feature>
<dbReference type="Pfam" id="PF00335">
    <property type="entry name" value="Tetraspanin"/>
    <property type="match status" value="1"/>
</dbReference>
<evidence type="ECO:0000256" key="3">
    <source>
        <dbReference type="ARBA" id="ARBA00022989"/>
    </source>
</evidence>
<evidence type="ECO:0000256" key="5">
    <source>
        <dbReference type="SAM" id="Phobius"/>
    </source>
</evidence>
<proteinExistence type="predicted"/>
<dbReference type="AlphaFoldDB" id="A0A482W1H8"/>
<dbReference type="GO" id="GO:0016020">
    <property type="term" value="C:membrane"/>
    <property type="evidence" value="ECO:0007669"/>
    <property type="project" value="UniProtKB-SubCell"/>
</dbReference>
<keyword evidence="4 5" id="KW-0472">Membrane</keyword>
<accession>A0A482W1H8</accession>
<feature type="transmembrane region" description="Helical" evidence="5">
    <location>
        <begin position="42"/>
        <end position="62"/>
    </location>
</feature>
<organism evidence="6 7">
    <name type="scientific">Asbolus verrucosus</name>
    <name type="common">Desert ironclad beetle</name>
    <dbReference type="NCBI Taxonomy" id="1661398"/>
    <lineage>
        <taxon>Eukaryota</taxon>
        <taxon>Metazoa</taxon>
        <taxon>Ecdysozoa</taxon>
        <taxon>Arthropoda</taxon>
        <taxon>Hexapoda</taxon>
        <taxon>Insecta</taxon>
        <taxon>Pterygota</taxon>
        <taxon>Neoptera</taxon>
        <taxon>Endopterygota</taxon>
        <taxon>Coleoptera</taxon>
        <taxon>Polyphaga</taxon>
        <taxon>Cucujiformia</taxon>
        <taxon>Tenebrionidae</taxon>
        <taxon>Pimeliinae</taxon>
        <taxon>Asbolus</taxon>
    </lineage>
</organism>
<comment type="subcellular location">
    <subcellularLocation>
        <location evidence="1">Membrane</location>
        <topology evidence="1">Multi-pass membrane protein</topology>
    </subcellularLocation>
</comment>
<keyword evidence="2 5" id="KW-0812">Transmembrane</keyword>
<keyword evidence="3 5" id="KW-1133">Transmembrane helix</keyword>
<reference evidence="6 7" key="1">
    <citation type="submission" date="2017-03" db="EMBL/GenBank/DDBJ databases">
        <title>Genome of the blue death feigning beetle - Asbolus verrucosus.</title>
        <authorList>
            <person name="Rider S.D."/>
        </authorList>
    </citation>
    <scope>NUCLEOTIDE SEQUENCE [LARGE SCALE GENOMIC DNA]</scope>
    <source>
        <strain evidence="6">Butters</strain>
        <tissue evidence="6">Head and leg muscle</tissue>
    </source>
</reference>
<dbReference type="InterPro" id="IPR008952">
    <property type="entry name" value="Tetraspanin_EC2_sf"/>
</dbReference>